<dbReference type="EMBL" id="CCFA01002306">
    <property type="protein sequence ID" value="CDW97766.1"/>
    <property type="molecule type" value="Genomic_DNA"/>
</dbReference>
<name>A0A0F7S5X7_9BASI</name>
<keyword evidence="3" id="KW-1185">Reference proteome</keyword>
<feature type="signal peptide" evidence="1">
    <location>
        <begin position="1"/>
        <end position="17"/>
    </location>
</feature>
<accession>A0A0F7S5X7</accession>
<dbReference type="Proteomes" id="UP000242770">
    <property type="component" value="Unassembled WGS sequence"/>
</dbReference>
<feature type="chain" id="PRO_5002521749" evidence="1">
    <location>
        <begin position="18"/>
        <end position="153"/>
    </location>
</feature>
<gene>
    <name evidence="2" type="primary">SSCI39310.1</name>
</gene>
<organism evidence="2 3">
    <name type="scientific">Sporisorium scitamineum</name>
    <dbReference type="NCBI Taxonomy" id="49012"/>
    <lineage>
        <taxon>Eukaryota</taxon>
        <taxon>Fungi</taxon>
        <taxon>Dikarya</taxon>
        <taxon>Basidiomycota</taxon>
        <taxon>Ustilaginomycotina</taxon>
        <taxon>Ustilaginomycetes</taxon>
        <taxon>Ustilaginales</taxon>
        <taxon>Ustilaginaceae</taxon>
        <taxon>Sporisorium</taxon>
    </lineage>
</organism>
<evidence type="ECO:0000313" key="3">
    <source>
        <dbReference type="Proteomes" id="UP000242770"/>
    </source>
</evidence>
<dbReference type="AlphaFoldDB" id="A0A0F7S5X7"/>
<evidence type="ECO:0000313" key="2">
    <source>
        <dbReference type="EMBL" id="CDW97766.1"/>
    </source>
</evidence>
<reference evidence="3" key="1">
    <citation type="submission" date="2014-06" db="EMBL/GenBank/DDBJ databases">
        <authorList>
            <person name="Berkman P.J."/>
        </authorList>
    </citation>
    <scope>NUCLEOTIDE SEQUENCE [LARGE SCALE GENOMIC DNA]</scope>
</reference>
<protein>
    <submittedName>
        <fullName evidence="2">Uncharacterized protein</fullName>
    </submittedName>
</protein>
<proteinExistence type="predicted"/>
<evidence type="ECO:0000256" key="1">
    <source>
        <dbReference type="SAM" id="SignalP"/>
    </source>
</evidence>
<keyword evidence="1" id="KW-0732">Signal</keyword>
<sequence>MVKVRALIGIIAALSFAISGPVKPPDERTLSGQAGHALFFGEAVQAPEPVKHLLLDPKRRSPTRQDVMRDFDLRPQDPEFEPLVAFLWRNERLFDHAPNSGEAARHIANLYNAYRSIYTTKGDDLKEHENLIPALLNEDQHNSRISDMAKITQ</sequence>